<name>A0A4C1WBV4_EUMVA</name>
<dbReference type="AlphaFoldDB" id="A0A4C1WBV4"/>
<protein>
    <submittedName>
        <fullName evidence="1">Uncharacterized protein</fullName>
    </submittedName>
</protein>
<evidence type="ECO:0000313" key="1">
    <source>
        <dbReference type="EMBL" id="GBP47949.1"/>
    </source>
</evidence>
<comment type="caution">
    <text evidence="1">The sequence shown here is derived from an EMBL/GenBank/DDBJ whole genome shotgun (WGS) entry which is preliminary data.</text>
</comment>
<organism evidence="1 2">
    <name type="scientific">Eumeta variegata</name>
    <name type="common">Bagworm moth</name>
    <name type="synonym">Eumeta japonica</name>
    <dbReference type="NCBI Taxonomy" id="151549"/>
    <lineage>
        <taxon>Eukaryota</taxon>
        <taxon>Metazoa</taxon>
        <taxon>Ecdysozoa</taxon>
        <taxon>Arthropoda</taxon>
        <taxon>Hexapoda</taxon>
        <taxon>Insecta</taxon>
        <taxon>Pterygota</taxon>
        <taxon>Neoptera</taxon>
        <taxon>Endopterygota</taxon>
        <taxon>Lepidoptera</taxon>
        <taxon>Glossata</taxon>
        <taxon>Ditrysia</taxon>
        <taxon>Tineoidea</taxon>
        <taxon>Psychidae</taxon>
        <taxon>Oiketicinae</taxon>
        <taxon>Eumeta</taxon>
    </lineage>
</organism>
<sequence>MPFGFVTRNWIRRPVKSGIPFNHTYVNSSVHTAFCVRFFAGHSFLRNSGVVAAPATPRLPARNIREVSTSISPDNRRRNAQKTGCDRVHTAVQSCGTGFLLDPAKLDCPVKGA</sequence>
<dbReference type="Proteomes" id="UP000299102">
    <property type="component" value="Unassembled WGS sequence"/>
</dbReference>
<dbReference type="EMBL" id="BGZK01000513">
    <property type="protein sequence ID" value="GBP47949.1"/>
    <property type="molecule type" value="Genomic_DNA"/>
</dbReference>
<evidence type="ECO:0000313" key="2">
    <source>
        <dbReference type="Proteomes" id="UP000299102"/>
    </source>
</evidence>
<keyword evidence="2" id="KW-1185">Reference proteome</keyword>
<proteinExistence type="predicted"/>
<accession>A0A4C1WBV4</accession>
<gene>
    <name evidence="1" type="ORF">EVAR_31489_1</name>
</gene>
<reference evidence="1 2" key="1">
    <citation type="journal article" date="2019" name="Commun. Biol.">
        <title>The bagworm genome reveals a unique fibroin gene that provides high tensile strength.</title>
        <authorList>
            <person name="Kono N."/>
            <person name="Nakamura H."/>
            <person name="Ohtoshi R."/>
            <person name="Tomita M."/>
            <person name="Numata K."/>
            <person name="Arakawa K."/>
        </authorList>
    </citation>
    <scope>NUCLEOTIDE SEQUENCE [LARGE SCALE GENOMIC DNA]</scope>
</reference>